<feature type="region of interest" description="Disordered" evidence="1">
    <location>
        <begin position="1"/>
        <end position="23"/>
    </location>
</feature>
<keyword evidence="2" id="KW-1133">Transmembrane helix</keyword>
<protein>
    <submittedName>
        <fullName evidence="3">Uncharacterized protein</fullName>
    </submittedName>
</protein>
<dbReference type="Proteomes" id="UP000657385">
    <property type="component" value="Unassembled WGS sequence"/>
</dbReference>
<organism evidence="3 4">
    <name type="scientific">Streptacidiphilus fuscans</name>
    <dbReference type="NCBI Taxonomy" id="2789292"/>
    <lineage>
        <taxon>Bacteria</taxon>
        <taxon>Bacillati</taxon>
        <taxon>Actinomycetota</taxon>
        <taxon>Actinomycetes</taxon>
        <taxon>Kitasatosporales</taxon>
        <taxon>Streptomycetaceae</taxon>
        <taxon>Streptacidiphilus</taxon>
    </lineage>
</organism>
<evidence type="ECO:0000313" key="3">
    <source>
        <dbReference type="EMBL" id="MBF9072627.1"/>
    </source>
</evidence>
<evidence type="ECO:0000256" key="2">
    <source>
        <dbReference type="SAM" id="Phobius"/>
    </source>
</evidence>
<dbReference type="AlphaFoldDB" id="A0A931BCA5"/>
<feature type="transmembrane region" description="Helical" evidence="2">
    <location>
        <begin position="30"/>
        <end position="54"/>
    </location>
</feature>
<sequence length="95" mass="10237">MSIATHDLAGRRRETDPYGNQGGTVHKRKFAPAVIVLLPLALTGLCVTDIIELMPDSTHFWAVLLIALGIVGALAGILASLALMLLVMGLNRWEF</sequence>
<proteinExistence type="predicted"/>
<keyword evidence="2" id="KW-0472">Membrane</keyword>
<comment type="caution">
    <text evidence="3">The sequence shown here is derived from an EMBL/GenBank/DDBJ whole genome shotgun (WGS) entry which is preliminary data.</text>
</comment>
<name>A0A931BCA5_9ACTN</name>
<accession>A0A931BCA5</accession>
<feature type="transmembrane region" description="Helical" evidence="2">
    <location>
        <begin position="60"/>
        <end position="87"/>
    </location>
</feature>
<gene>
    <name evidence="3" type="ORF">I2501_31875</name>
</gene>
<keyword evidence="2" id="KW-0812">Transmembrane</keyword>
<evidence type="ECO:0000313" key="4">
    <source>
        <dbReference type="Proteomes" id="UP000657385"/>
    </source>
</evidence>
<evidence type="ECO:0000256" key="1">
    <source>
        <dbReference type="SAM" id="MobiDB-lite"/>
    </source>
</evidence>
<reference evidence="3" key="1">
    <citation type="submission" date="2020-11" db="EMBL/GenBank/DDBJ databases">
        <title>Isolation and identification of active actinomycetes.</title>
        <authorList>
            <person name="Yu B."/>
        </authorList>
    </citation>
    <scope>NUCLEOTIDE SEQUENCE</scope>
    <source>
        <strain evidence="3">NEAU-YB345</strain>
    </source>
</reference>
<dbReference type="RefSeq" id="WP_196197794.1">
    <property type="nucleotide sequence ID" value="NZ_JADPRT010000017.1"/>
</dbReference>
<keyword evidence="4" id="KW-1185">Reference proteome</keyword>
<dbReference type="EMBL" id="JADPRT010000017">
    <property type="protein sequence ID" value="MBF9072627.1"/>
    <property type="molecule type" value="Genomic_DNA"/>
</dbReference>